<organism evidence="1 2">
    <name type="scientific">Eumeta variegata</name>
    <name type="common">Bagworm moth</name>
    <name type="synonym">Eumeta japonica</name>
    <dbReference type="NCBI Taxonomy" id="151549"/>
    <lineage>
        <taxon>Eukaryota</taxon>
        <taxon>Metazoa</taxon>
        <taxon>Ecdysozoa</taxon>
        <taxon>Arthropoda</taxon>
        <taxon>Hexapoda</taxon>
        <taxon>Insecta</taxon>
        <taxon>Pterygota</taxon>
        <taxon>Neoptera</taxon>
        <taxon>Endopterygota</taxon>
        <taxon>Lepidoptera</taxon>
        <taxon>Glossata</taxon>
        <taxon>Ditrysia</taxon>
        <taxon>Tineoidea</taxon>
        <taxon>Psychidae</taxon>
        <taxon>Oiketicinae</taxon>
        <taxon>Eumeta</taxon>
    </lineage>
</organism>
<dbReference type="Proteomes" id="UP000299102">
    <property type="component" value="Unassembled WGS sequence"/>
</dbReference>
<sequence>MFKSALTSMRTVESKTRVSLIRIRISSERIIISQKYHLAKFDIGLDLIKGDPTICPRRELDEDGQGNTLSF</sequence>
<protein>
    <submittedName>
        <fullName evidence="1">Uncharacterized protein</fullName>
    </submittedName>
</protein>
<proteinExistence type="predicted"/>
<name>A0A4C1SVN2_EUMVA</name>
<dbReference type="AlphaFoldDB" id="A0A4C1SVN2"/>
<comment type="caution">
    <text evidence="1">The sequence shown here is derived from an EMBL/GenBank/DDBJ whole genome shotgun (WGS) entry which is preliminary data.</text>
</comment>
<reference evidence="1 2" key="1">
    <citation type="journal article" date="2019" name="Commun. Biol.">
        <title>The bagworm genome reveals a unique fibroin gene that provides high tensile strength.</title>
        <authorList>
            <person name="Kono N."/>
            <person name="Nakamura H."/>
            <person name="Ohtoshi R."/>
            <person name="Tomita M."/>
            <person name="Numata K."/>
            <person name="Arakawa K."/>
        </authorList>
    </citation>
    <scope>NUCLEOTIDE SEQUENCE [LARGE SCALE GENOMIC DNA]</scope>
</reference>
<dbReference type="EMBL" id="BGZK01000017">
    <property type="protein sequence ID" value="GBP05268.1"/>
    <property type="molecule type" value="Genomic_DNA"/>
</dbReference>
<evidence type="ECO:0000313" key="2">
    <source>
        <dbReference type="Proteomes" id="UP000299102"/>
    </source>
</evidence>
<gene>
    <name evidence="1" type="ORF">EVAR_76721_1</name>
</gene>
<accession>A0A4C1SVN2</accession>
<keyword evidence="2" id="KW-1185">Reference proteome</keyword>
<evidence type="ECO:0000313" key="1">
    <source>
        <dbReference type="EMBL" id="GBP05268.1"/>
    </source>
</evidence>